<accession>A0A0F3NIK2</accession>
<evidence type="ECO:0000313" key="2">
    <source>
        <dbReference type="Proteomes" id="UP000033385"/>
    </source>
</evidence>
<reference evidence="1 2" key="1">
    <citation type="submission" date="2015-01" db="EMBL/GenBank/DDBJ databases">
        <title>Genome Sequencing of Rickettsiales.</title>
        <authorList>
            <person name="Daugherty S.C."/>
            <person name="Su Q."/>
            <person name="Abolude K."/>
            <person name="Beier-Sexton M."/>
            <person name="Carlyon J.A."/>
            <person name="Carter R."/>
            <person name="Day N.P."/>
            <person name="Dumler S.J."/>
            <person name="Dyachenko V."/>
            <person name="Godinez A."/>
            <person name="Kurtti T.J."/>
            <person name="Lichay M."/>
            <person name="Mullins K.E."/>
            <person name="Ott S."/>
            <person name="Pappas-Brown V."/>
            <person name="Paris D.H."/>
            <person name="Patel P."/>
            <person name="Richards A.L."/>
            <person name="Sadzewicz L."/>
            <person name="Sears K."/>
            <person name="Seidman D."/>
            <person name="Sengamalay N."/>
            <person name="Stenos J."/>
            <person name="Tallon L.J."/>
            <person name="Vincent G."/>
            <person name="Fraser C.M."/>
            <person name="Munderloh U."/>
            <person name="Dunning-Hotopp J.C."/>
        </authorList>
    </citation>
    <scope>NUCLEOTIDE SEQUENCE [LARGE SCALE GENOMIC DNA]</scope>
    <source>
        <strain evidence="1 2">ApNP</strain>
    </source>
</reference>
<organism evidence="1 2">
    <name type="scientific">Anaplasma phagocytophilum str. ApNP</name>
    <dbReference type="NCBI Taxonomy" id="1359153"/>
    <lineage>
        <taxon>Bacteria</taxon>
        <taxon>Pseudomonadati</taxon>
        <taxon>Pseudomonadota</taxon>
        <taxon>Alphaproteobacteria</taxon>
        <taxon>Rickettsiales</taxon>
        <taxon>Anaplasmataceae</taxon>
        <taxon>Anaplasma</taxon>
        <taxon>phagocytophilum group</taxon>
    </lineage>
</organism>
<gene>
    <name evidence="1" type="ORF">APHNP_0339</name>
</gene>
<evidence type="ECO:0000313" key="1">
    <source>
        <dbReference type="EMBL" id="KJV67855.1"/>
    </source>
</evidence>
<dbReference type="Proteomes" id="UP000033385">
    <property type="component" value="Unassembled WGS sequence"/>
</dbReference>
<sequence length="55" mass="6225">MRPLKKFPVVPKRFLEVLALVFSVAGAVNPETMRAATFLDVVRILLISIKLPRMM</sequence>
<protein>
    <submittedName>
        <fullName evidence="1">Uncharacterized protein</fullName>
    </submittedName>
</protein>
<dbReference type="PATRIC" id="fig|1359153.3.peg.351"/>
<dbReference type="EMBL" id="LANW01000001">
    <property type="protein sequence ID" value="KJV67855.1"/>
    <property type="molecule type" value="Genomic_DNA"/>
</dbReference>
<comment type="caution">
    <text evidence="1">The sequence shown here is derived from an EMBL/GenBank/DDBJ whole genome shotgun (WGS) entry which is preliminary data.</text>
</comment>
<dbReference type="AlphaFoldDB" id="A0A0F3NIK2"/>
<name>A0A0F3NIK2_ANAPH</name>
<proteinExistence type="predicted"/>